<dbReference type="SUPFAM" id="SSF52980">
    <property type="entry name" value="Restriction endonuclease-like"/>
    <property type="match status" value="1"/>
</dbReference>
<dbReference type="InterPro" id="IPR008538">
    <property type="entry name" value="Uma2"/>
</dbReference>
<proteinExistence type="predicted"/>
<dbReference type="GO" id="GO:0004519">
    <property type="term" value="F:endonuclease activity"/>
    <property type="evidence" value="ECO:0007669"/>
    <property type="project" value="UniProtKB-KW"/>
</dbReference>
<keyword evidence="3" id="KW-0255">Endonuclease</keyword>
<dbReference type="EMBL" id="VXPY01000025">
    <property type="protein sequence ID" value="MYD89506.1"/>
    <property type="molecule type" value="Genomic_DNA"/>
</dbReference>
<keyword evidence="3" id="KW-0378">Hydrolase</keyword>
<dbReference type="InterPro" id="IPR012296">
    <property type="entry name" value="Nuclease_put_TT1808"/>
</dbReference>
<evidence type="ECO:0000256" key="1">
    <source>
        <dbReference type="SAM" id="MobiDB-lite"/>
    </source>
</evidence>
<dbReference type="InterPro" id="IPR011335">
    <property type="entry name" value="Restrct_endonuc-II-like"/>
</dbReference>
<keyword evidence="3" id="KW-0540">Nuclease</keyword>
<feature type="domain" description="Putative restriction endonuclease" evidence="2">
    <location>
        <begin position="156"/>
        <end position="262"/>
    </location>
</feature>
<evidence type="ECO:0000313" key="3">
    <source>
        <dbReference type="EMBL" id="MYD89506.1"/>
    </source>
</evidence>
<name>A0A6B1DRK8_9CHLR</name>
<reference evidence="3" key="1">
    <citation type="submission" date="2019-09" db="EMBL/GenBank/DDBJ databases">
        <title>Characterisation of the sponge microbiome using genome-centric metagenomics.</title>
        <authorList>
            <person name="Engelberts J.P."/>
            <person name="Robbins S.J."/>
            <person name="De Goeij J.M."/>
            <person name="Aranda M."/>
            <person name="Bell S.C."/>
            <person name="Webster N.S."/>
        </authorList>
    </citation>
    <scope>NUCLEOTIDE SEQUENCE</scope>
    <source>
        <strain evidence="3">SB0662_bin_9</strain>
    </source>
</reference>
<dbReference type="Pfam" id="PF05685">
    <property type="entry name" value="Uma2"/>
    <property type="match status" value="1"/>
</dbReference>
<dbReference type="CDD" id="cd06260">
    <property type="entry name" value="DUF820-like"/>
    <property type="match status" value="1"/>
</dbReference>
<sequence length="407" mass="45991">MAMATNVRTDTQVPSSDGRVELQQESWDWRVAARRGDTDSATALAARARRIAWRLAHPDAWRAELEKCAHYDPAYVYDEAHEYDFDWTTDPDYPFDVHHNAYDQDGFVSPEHEWHLLLLARMFSALCALFDDIEVVRVLNEPDLYIPEALGKALGLRTAGGRPKEMVQPDVLVLPAGTRLPKARVLRIAEGDPVPELAVEIVSPTSQDRDFDDKLRLYAALGIREYLVCNAGSRPQGDDPGWAPDLRLFRQPRDGMYEQMDAPDPVRADDGDFLTIVVRSEVCGTELRLHQANPRTLPQFQWWDQRQGRWRDPEADARMEEGMDTAIAMLHRVLPDDAGPALRERIAERWRTEGPPEDVIDRLLDVQLAPSEWRSLLDISPDDESDSGDHGPNRTPGSLGMAGRDGT</sequence>
<dbReference type="AlphaFoldDB" id="A0A6B1DRK8"/>
<dbReference type="Gene3D" id="3.90.1570.10">
    <property type="entry name" value="tt1808, chain A"/>
    <property type="match status" value="1"/>
</dbReference>
<comment type="caution">
    <text evidence="3">The sequence shown here is derived from an EMBL/GenBank/DDBJ whole genome shotgun (WGS) entry which is preliminary data.</text>
</comment>
<evidence type="ECO:0000259" key="2">
    <source>
        <dbReference type="Pfam" id="PF05685"/>
    </source>
</evidence>
<organism evidence="3">
    <name type="scientific">Caldilineaceae bacterium SB0662_bin_9</name>
    <dbReference type="NCBI Taxonomy" id="2605258"/>
    <lineage>
        <taxon>Bacteria</taxon>
        <taxon>Bacillati</taxon>
        <taxon>Chloroflexota</taxon>
        <taxon>Caldilineae</taxon>
        <taxon>Caldilineales</taxon>
        <taxon>Caldilineaceae</taxon>
    </lineage>
</organism>
<feature type="region of interest" description="Disordered" evidence="1">
    <location>
        <begin position="377"/>
        <end position="407"/>
    </location>
</feature>
<protein>
    <submittedName>
        <fullName evidence="3">Uma2 family endonuclease</fullName>
    </submittedName>
</protein>
<gene>
    <name evidence="3" type="ORF">F4Y08_04075</name>
</gene>
<accession>A0A6B1DRK8</accession>